<accession>A0A8H3TZ41</accession>
<comment type="caution">
    <text evidence="2">The sequence shown here is derived from an EMBL/GenBank/DDBJ whole genome shotgun (WGS) entry which is preliminary data.</text>
</comment>
<evidence type="ECO:0000259" key="1">
    <source>
        <dbReference type="Pfam" id="PF22936"/>
    </source>
</evidence>
<sequence length="170" mass="18641">MTAMAAVTRVPTALRITIKPTEIKWIIDSGATHHMAPLRQALTNISSLNEAIALSTASKMSIIAREKGEMEVKMASGRMLTITDVHYDPELRVNLLSPSGMMRHGWKVNITETGSSLSRKKEQISIRRRGDLWTIRLGNSQATALLAGSLAKSRTPLEAEHQRLGATEIA</sequence>
<dbReference type="Proteomes" id="UP000620104">
    <property type="component" value="Unassembled WGS sequence"/>
</dbReference>
<dbReference type="InterPro" id="IPR054722">
    <property type="entry name" value="PolX-like_BBD"/>
</dbReference>
<reference evidence="2" key="1">
    <citation type="submission" date="2020-07" db="EMBL/GenBank/DDBJ databases">
        <title>Draft Genome Sequence of a Deep-Sea Yeast, Naganishia (Cryptococcus) liquefaciens strain N6.</title>
        <authorList>
            <person name="Han Y.W."/>
            <person name="Kajitani R."/>
            <person name="Morimoto H."/>
            <person name="Parhat M."/>
            <person name="Tsubouchi H."/>
            <person name="Bakenova O."/>
            <person name="Ogata M."/>
            <person name="Argunhan B."/>
            <person name="Aoki R."/>
            <person name="Kajiwara S."/>
            <person name="Itoh T."/>
            <person name="Iwasaki H."/>
        </authorList>
    </citation>
    <scope>NUCLEOTIDE SEQUENCE</scope>
    <source>
        <strain evidence="2">N6</strain>
    </source>
</reference>
<dbReference type="EMBL" id="BLZA01000046">
    <property type="protein sequence ID" value="GHJ89520.1"/>
    <property type="molecule type" value="Genomic_DNA"/>
</dbReference>
<dbReference type="AlphaFoldDB" id="A0A8H3TZ41"/>
<dbReference type="OrthoDB" id="2596766at2759"/>
<proteinExistence type="predicted"/>
<evidence type="ECO:0000313" key="2">
    <source>
        <dbReference type="EMBL" id="GHJ89520.1"/>
    </source>
</evidence>
<evidence type="ECO:0000313" key="3">
    <source>
        <dbReference type="Proteomes" id="UP000620104"/>
    </source>
</evidence>
<feature type="domain" description="Retrovirus-related Pol polyprotein from transposon TNT 1-94-like beta-barrel" evidence="1">
    <location>
        <begin position="25"/>
        <end position="105"/>
    </location>
</feature>
<dbReference type="Pfam" id="PF22936">
    <property type="entry name" value="Pol_BBD"/>
    <property type="match status" value="1"/>
</dbReference>
<keyword evidence="3" id="KW-1185">Reference proteome</keyword>
<organism evidence="2 3">
    <name type="scientific">Naganishia liquefaciens</name>
    <dbReference type="NCBI Taxonomy" id="104408"/>
    <lineage>
        <taxon>Eukaryota</taxon>
        <taxon>Fungi</taxon>
        <taxon>Dikarya</taxon>
        <taxon>Basidiomycota</taxon>
        <taxon>Agaricomycotina</taxon>
        <taxon>Tremellomycetes</taxon>
        <taxon>Filobasidiales</taxon>
        <taxon>Filobasidiaceae</taxon>
        <taxon>Naganishia</taxon>
    </lineage>
</organism>
<gene>
    <name evidence="2" type="ORF">NliqN6_5922</name>
</gene>
<protein>
    <recommendedName>
        <fullName evidence="1">Retrovirus-related Pol polyprotein from transposon TNT 1-94-like beta-barrel domain-containing protein</fullName>
    </recommendedName>
</protein>
<name>A0A8H3TZ41_9TREE</name>